<feature type="transmembrane region" description="Helical" evidence="8">
    <location>
        <begin position="223"/>
        <end position="243"/>
    </location>
</feature>
<dbReference type="PANTHER" id="PTHR21716:SF53">
    <property type="entry name" value="PERMEASE PERM-RELATED"/>
    <property type="match status" value="1"/>
</dbReference>
<protein>
    <recommendedName>
        <fullName evidence="11">ATP synthase F0, A subunit</fullName>
    </recommendedName>
</protein>
<feature type="transmembrane region" description="Helical" evidence="8">
    <location>
        <begin position="87"/>
        <end position="108"/>
    </location>
</feature>
<proteinExistence type="inferred from homology"/>
<name>C6LBE1_9FIRM</name>
<keyword evidence="5 8" id="KW-0812">Transmembrane</keyword>
<feature type="transmembrane region" description="Helical" evidence="8">
    <location>
        <begin position="274"/>
        <end position="299"/>
    </location>
</feature>
<dbReference type="InterPro" id="IPR002549">
    <property type="entry name" value="AI-2E-like"/>
</dbReference>
<feature type="transmembrane region" description="Helical" evidence="8">
    <location>
        <begin position="179"/>
        <end position="202"/>
    </location>
</feature>
<evidence type="ECO:0000256" key="5">
    <source>
        <dbReference type="ARBA" id="ARBA00022692"/>
    </source>
</evidence>
<evidence type="ECO:0000313" key="9">
    <source>
        <dbReference type="EMBL" id="EET62272.1"/>
    </source>
</evidence>
<evidence type="ECO:0008006" key="11">
    <source>
        <dbReference type="Google" id="ProtNLM"/>
    </source>
</evidence>
<keyword evidence="3" id="KW-0813">Transport</keyword>
<evidence type="ECO:0000256" key="1">
    <source>
        <dbReference type="ARBA" id="ARBA00004651"/>
    </source>
</evidence>
<feature type="transmembrane region" description="Helical" evidence="8">
    <location>
        <begin position="249"/>
        <end position="267"/>
    </location>
</feature>
<dbReference type="GO" id="GO:0005886">
    <property type="term" value="C:plasma membrane"/>
    <property type="evidence" value="ECO:0007669"/>
    <property type="project" value="UniProtKB-SubCell"/>
</dbReference>
<dbReference type="OrthoDB" id="9793390at2"/>
<feature type="transmembrane region" description="Helical" evidence="8">
    <location>
        <begin position="336"/>
        <end position="359"/>
    </location>
</feature>
<evidence type="ECO:0000256" key="2">
    <source>
        <dbReference type="ARBA" id="ARBA00009773"/>
    </source>
</evidence>
<dbReference type="PANTHER" id="PTHR21716">
    <property type="entry name" value="TRANSMEMBRANE PROTEIN"/>
    <property type="match status" value="1"/>
</dbReference>
<feature type="transmembrane region" description="Helical" evidence="8">
    <location>
        <begin position="12"/>
        <end position="34"/>
    </location>
</feature>
<comment type="similarity">
    <text evidence="2">Belongs to the autoinducer-2 exporter (AI-2E) (TC 2.A.86) family.</text>
</comment>
<evidence type="ECO:0000256" key="6">
    <source>
        <dbReference type="ARBA" id="ARBA00022989"/>
    </source>
</evidence>
<dbReference type="RefSeq" id="WP_006860733.1">
    <property type="nucleotide sequence ID" value="NZ_ACCL02000003.1"/>
</dbReference>
<evidence type="ECO:0000256" key="3">
    <source>
        <dbReference type="ARBA" id="ARBA00022448"/>
    </source>
</evidence>
<dbReference type="eggNOG" id="COG0628">
    <property type="taxonomic scope" value="Bacteria"/>
</dbReference>
<feature type="transmembrane region" description="Helical" evidence="8">
    <location>
        <begin position="305"/>
        <end position="324"/>
    </location>
</feature>
<accession>C6LBE1</accession>
<keyword evidence="6 8" id="KW-1133">Transmembrane helix</keyword>
<dbReference type="Proteomes" id="UP000005561">
    <property type="component" value="Unassembled WGS sequence"/>
</dbReference>
<dbReference type="Pfam" id="PF01594">
    <property type="entry name" value="AI-2E_transport"/>
    <property type="match status" value="1"/>
</dbReference>
<evidence type="ECO:0000313" key="10">
    <source>
        <dbReference type="Proteomes" id="UP000005561"/>
    </source>
</evidence>
<dbReference type="GO" id="GO:0055085">
    <property type="term" value="P:transmembrane transport"/>
    <property type="evidence" value="ECO:0007669"/>
    <property type="project" value="TreeGrafter"/>
</dbReference>
<keyword evidence="7 8" id="KW-0472">Membrane</keyword>
<gene>
    <name evidence="9" type="ORF">BRYFOR_05936</name>
</gene>
<keyword evidence="4" id="KW-1003">Cell membrane</keyword>
<reference evidence="9" key="1">
    <citation type="submission" date="2009-07" db="EMBL/GenBank/DDBJ databases">
        <authorList>
            <person name="Weinstock G."/>
            <person name="Sodergren E."/>
            <person name="Clifton S."/>
            <person name="Fulton L."/>
            <person name="Fulton B."/>
            <person name="Courtney L."/>
            <person name="Fronick C."/>
            <person name="Harrison M."/>
            <person name="Strong C."/>
            <person name="Farmer C."/>
            <person name="Delahaunty K."/>
            <person name="Markovic C."/>
            <person name="Hall O."/>
            <person name="Minx P."/>
            <person name="Tomlinson C."/>
            <person name="Mitreva M."/>
            <person name="Nelson J."/>
            <person name="Hou S."/>
            <person name="Wollam A."/>
            <person name="Pepin K.H."/>
            <person name="Johnson M."/>
            <person name="Bhonagiri V."/>
            <person name="Nash W.E."/>
            <person name="Warren W."/>
            <person name="Chinwalla A."/>
            <person name="Mardis E.R."/>
            <person name="Wilson R.K."/>
        </authorList>
    </citation>
    <scope>NUCLEOTIDE SEQUENCE [LARGE SCALE GENOMIC DNA]</scope>
    <source>
        <strain evidence="9">DSM 14469</strain>
    </source>
</reference>
<organism evidence="9 10">
    <name type="scientific">Marvinbryantia formatexigens DSM 14469</name>
    <dbReference type="NCBI Taxonomy" id="478749"/>
    <lineage>
        <taxon>Bacteria</taxon>
        <taxon>Bacillati</taxon>
        <taxon>Bacillota</taxon>
        <taxon>Clostridia</taxon>
        <taxon>Lachnospirales</taxon>
        <taxon>Lachnospiraceae</taxon>
        <taxon>Marvinbryantia</taxon>
    </lineage>
</organism>
<dbReference type="AlphaFoldDB" id="C6LBE1"/>
<comment type="subcellular location">
    <subcellularLocation>
        <location evidence="1">Cell membrane</location>
        <topology evidence="1">Multi-pass membrane protein</topology>
    </subcellularLocation>
</comment>
<evidence type="ECO:0000256" key="4">
    <source>
        <dbReference type="ARBA" id="ARBA00022475"/>
    </source>
</evidence>
<comment type="caution">
    <text evidence="9">The sequence shown here is derived from an EMBL/GenBank/DDBJ whole genome shotgun (WGS) entry which is preliminary data.</text>
</comment>
<dbReference type="STRING" id="168384.SAMN05660368_01398"/>
<dbReference type="EMBL" id="ACCL02000003">
    <property type="protein sequence ID" value="EET62272.1"/>
    <property type="molecule type" value="Genomic_DNA"/>
</dbReference>
<evidence type="ECO:0000256" key="7">
    <source>
        <dbReference type="ARBA" id="ARBA00023136"/>
    </source>
</evidence>
<keyword evidence="10" id="KW-1185">Reference proteome</keyword>
<evidence type="ECO:0000256" key="8">
    <source>
        <dbReference type="SAM" id="Phobius"/>
    </source>
</evidence>
<sequence>MFFDNSEQRKQLSKWVIGTVAACILIFLGVRYISEIAYAVSWMLDLLEPLLAGMIAALVLNVPLCFIERHLFRKNPTPRKERARRPLAIVLSLILVLGIFISVAVLVIPELVNAVAAVSSAVVELLDELAALENSADFSEIPFGEYLSRIDIDWIRLRGDLENVLKQLGNSILNKAGGAISIAVSSVVNGIVGFVFAIYILANKEKLSRQVRRLIRVWLPEKVGAGIIHVASVCGGVFHLFIAGQTTEAIILGTLCTIGMLILRMPYAPMVGALVSVTALIPYVGGFIAAFIGAFLILTESPVKAVVFVIFFIALQQVEGNLIYPRVVGAKVNLPSMWVLAAITIGGSLGGPIGMLLGVPTVASAYKLLKEATDKRERRMQ</sequence>
<feature type="transmembrane region" description="Helical" evidence="8">
    <location>
        <begin position="46"/>
        <end position="67"/>
    </location>
</feature>